<evidence type="ECO:0000313" key="3">
    <source>
        <dbReference type="EMBL" id="OTY44574.1"/>
    </source>
</evidence>
<dbReference type="EMBL" id="NFDL01000047">
    <property type="protein sequence ID" value="OTY44574.1"/>
    <property type="molecule type" value="Genomic_DNA"/>
</dbReference>
<dbReference type="AlphaFoldDB" id="A0A243BGQ3"/>
<dbReference type="Proteomes" id="UP000195089">
    <property type="component" value="Unassembled WGS sequence"/>
</dbReference>
<reference evidence="3 4" key="1">
    <citation type="submission" date="2016-10" db="EMBL/GenBank/DDBJ databases">
        <title>Comparative genomics of Bacillus thuringiensis reveals a path to pathogens against multiple invertebrate hosts.</title>
        <authorList>
            <person name="Zheng J."/>
            <person name="Gao Q."/>
            <person name="Liu H."/>
            <person name="Peng D."/>
            <person name="Ruan L."/>
            <person name="Sun M."/>
        </authorList>
    </citation>
    <scope>NUCLEOTIDE SEQUENCE [LARGE SCALE GENOMIC DNA]</scope>
    <source>
        <strain evidence="3">BGSC 4BX1</strain>
    </source>
</reference>
<dbReference type="NCBIfam" id="NF040601">
    <property type="entry name" value="TerS_not_xtmA"/>
    <property type="match status" value="1"/>
</dbReference>
<comment type="caution">
    <text evidence="3">The sequence shown here is derived from an EMBL/GenBank/DDBJ whole genome shotgun (WGS) entry which is preliminary data.</text>
</comment>
<evidence type="ECO:0000259" key="2">
    <source>
        <dbReference type="Pfam" id="PF10668"/>
    </source>
</evidence>
<accession>A0A243BGQ3</accession>
<feature type="region of interest" description="Disordered" evidence="1">
    <location>
        <begin position="58"/>
        <end position="112"/>
    </location>
</feature>
<protein>
    <submittedName>
        <fullName evidence="3">Terminase</fullName>
    </submittedName>
</protein>
<gene>
    <name evidence="3" type="ORF">BK742_13170</name>
</gene>
<evidence type="ECO:0000313" key="4">
    <source>
        <dbReference type="Proteomes" id="UP000195089"/>
    </source>
</evidence>
<feature type="domain" description="PBSX phage terminase small subunit-like N-terminal" evidence="2">
    <location>
        <begin position="1"/>
        <end position="71"/>
    </location>
</feature>
<feature type="compositionally biased region" description="Low complexity" evidence="1">
    <location>
        <begin position="82"/>
        <end position="94"/>
    </location>
</feature>
<proteinExistence type="predicted"/>
<feature type="compositionally biased region" description="Low complexity" evidence="1">
    <location>
        <begin position="101"/>
        <end position="111"/>
    </location>
</feature>
<sequence length="282" mass="32234">MARQRSPDRNKAYEIFKEHNGDITNRKIAELLSTSEKTVSEKTVGGWKSKDGWIDKLNGVLHKNERSTPKKDTEYSKKKPGAPKGNKNAVNNRGGAKKGNKNAVGNSGGAAPLRNGNAATHGLYRKYLPQEIFDLKEELIEAINNDPLAIIWESIMLQYTQIIHAQRIMFVKDNEDMTKELRKNKLTESGFEEEWEIQFAWDKQASFLNAQSKAMSTLVTLIEKYDRLANTEEQKLRIEKLKKEIAAIKVDGDTNQNTEDWKESLMKIAERRRKQKEAEANE</sequence>
<dbReference type="InterPro" id="IPR018925">
    <property type="entry name" value="XtmA-like_N"/>
</dbReference>
<name>A0A243BGQ3_BACTU</name>
<evidence type="ECO:0000256" key="1">
    <source>
        <dbReference type="SAM" id="MobiDB-lite"/>
    </source>
</evidence>
<feature type="compositionally biased region" description="Basic and acidic residues" evidence="1">
    <location>
        <begin position="62"/>
        <end position="77"/>
    </location>
</feature>
<dbReference type="RefSeq" id="WP_088119535.1">
    <property type="nucleotide sequence ID" value="NZ_NFDL01000047.1"/>
</dbReference>
<organism evidence="3 4">
    <name type="scientific">Bacillus thuringiensis serovar pingluonsis</name>
    <dbReference type="NCBI Taxonomy" id="180881"/>
    <lineage>
        <taxon>Bacteria</taxon>
        <taxon>Bacillati</taxon>
        <taxon>Bacillota</taxon>
        <taxon>Bacilli</taxon>
        <taxon>Bacillales</taxon>
        <taxon>Bacillaceae</taxon>
        <taxon>Bacillus</taxon>
        <taxon>Bacillus cereus group</taxon>
    </lineage>
</organism>
<dbReference type="Pfam" id="PF10668">
    <property type="entry name" value="Phage_terminase"/>
    <property type="match status" value="1"/>
</dbReference>